<feature type="region of interest" description="Disordered" evidence="1">
    <location>
        <begin position="74"/>
        <end position="95"/>
    </location>
</feature>
<dbReference type="Proteomes" id="UP000006755">
    <property type="component" value="Unassembled WGS sequence"/>
</dbReference>
<dbReference type="OrthoDB" id="9944470at2"/>
<sequence length="95" mass="10599">MTLLRPQKKTWLWILLAFWLTAAQCLALVHASKHSLVQEQENCLLCNFVEHHDMGPTPQPLVVAAPMVAHPDQGGHYQRPNLAPQSPFMARGPPA</sequence>
<keyword evidence="3" id="KW-1185">Reference proteome</keyword>
<protein>
    <submittedName>
        <fullName evidence="2">Uncharacterized protein</fullName>
    </submittedName>
</protein>
<evidence type="ECO:0000256" key="1">
    <source>
        <dbReference type="SAM" id="MobiDB-lite"/>
    </source>
</evidence>
<reference evidence="2 3" key="1">
    <citation type="journal article" date="2012" name="J. Bacteriol.">
        <title>Genome Sequence of Gallaecimonas xiamenensis Type Strain 3-C-1.</title>
        <authorList>
            <person name="Lai Q."/>
            <person name="Wang L."/>
            <person name="Wang W."/>
            <person name="Shao Z."/>
        </authorList>
    </citation>
    <scope>NUCLEOTIDE SEQUENCE [LARGE SCALE GENOMIC DNA]</scope>
    <source>
        <strain evidence="2 3">3-C-1</strain>
    </source>
</reference>
<evidence type="ECO:0000313" key="3">
    <source>
        <dbReference type="Proteomes" id="UP000006755"/>
    </source>
</evidence>
<organism evidence="2 3">
    <name type="scientific">Gallaecimonas xiamenensis 3-C-1</name>
    <dbReference type="NCBI Taxonomy" id="745411"/>
    <lineage>
        <taxon>Bacteria</taxon>
        <taxon>Pseudomonadati</taxon>
        <taxon>Pseudomonadota</taxon>
        <taxon>Gammaproteobacteria</taxon>
        <taxon>Enterobacterales</taxon>
        <taxon>Gallaecimonadaceae</taxon>
        <taxon>Gallaecimonas</taxon>
    </lineage>
</organism>
<dbReference type="AlphaFoldDB" id="K2JX88"/>
<name>K2JX88_9GAMM</name>
<dbReference type="RefSeq" id="WP_008485687.1">
    <property type="nucleotide sequence ID" value="NZ_AMRI01000022.1"/>
</dbReference>
<dbReference type="EMBL" id="AMRI01000022">
    <property type="protein sequence ID" value="EKE69865.1"/>
    <property type="molecule type" value="Genomic_DNA"/>
</dbReference>
<accession>K2JX88</accession>
<proteinExistence type="predicted"/>
<dbReference type="STRING" id="745411.B3C1_14295"/>
<comment type="caution">
    <text evidence="2">The sequence shown here is derived from an EMBL/GenBank/DDBJ whole genome shotgun (WGS) entry which is preliminary data.</text>
</comment>
<gene>
    <name evidence="2" type="ORF">B3C1_14295</name>
</gene>
<evidence type="ECO:0000313" key="2">
    <source>
        <dbReference type="EMBL" id="EKE69865.1"/>
    </source>
</evidence>